<evidence type="ECO:0000256" key="4">
    <source>
        <dbReference type="ARBA" id="ARBA00012729"/>
    </source>
</evidence>
<dbReference type="Gene3D" id="3.20.20.80">
    <property type="entry name" value="Glycosidases"/>
    <property type="match status" value="1"/>
</dbReference>
<comment type="similarity">
    <text evidence="3">Belongs to the glycosyl hydrolase 18 family. Chitinase class V subfamily.</text>
</comment>
<dbReference type="SUPFAM" id="SSF54556">
    <property type="entry name" value="Chitinase insertion domain"/>
    <property type="match status" value="1"/>
</dbReference>
<proteinExistence type="inferred from homology"/>
<dbReference type="EC" id="3.2.1.14" evidence="4"/>
<protein>
    <recommendedName>
        <fullName evidence="4">chitinase</fullName>
        <ecNumber evidence="4">3.2.1.14</ecNumber>
    </recommendedName>
</protein>
<dbReference type="PANTHER" id="PTHR11177:SF317">
    <property type="entry name" value="CHITINASE 12-RELATED"/>
    <property type="match status" value="1"/>
</dbReference>
<reference evidence="15" key="2">
    <citation type="journal article" date="2019" name="Mol. Plant Microbe Interact.">
        <title>Genome sequence resources for four phytopathogenic fungi from the Colletotrichum orbiculare species complex.</title>
        <authorList>
            <person name="Gan P."/>
            <person name="Tsushima A."/>
            <person name="Narusaka M."/>
            <person name="Narusaka Y."/>
            <person name="Takano Y."/>
            <person name="Kubo Y."/>
            <person name="Shirasu K."/>
        </authorList>
    </citation>
    <scope>GENOME REANNOTATION</scope>
    <source>
        <strain evidence="15">104-T / ATCC 96160 / CBS 514.97 / LARS 414 / MAFF 240422</strain>
    </source>
</reference>
<keyword evidence="9" id="KW-0119">Carbohydrate metabolism</keyword>
<evidence type="ECO:0000313" key="15">
    <source>
        <dbReference type="Proteomes" id="UP000014480"/>
    </source>
</evidence>
<evidence type="ECO:0000256" key="12">
    <source>
        <dbReference type="RuleBase" id="RU000489"/>
    </source>
</evidence>
<comment type="subcellular location">
    <subcellularLocation>
        <location evidence="2">Secreted</location>
    </subcellularLocation>
</comment>
<evidence type="ECO:0000256" key="6">
    <source>
        <dbReference type="ARBA" id="ARBA00022729"/>
    </source>
</evidence>
<dbReference type="GO" id="GO:0005576">
    <property type="term" value="C:extracellular region"/>
    <property type="evidence" value="ECO:0007669"/>
    <property type="project" value="UniProtKB-SubCell"/>
</dbReference>
<dbReference type="GO" id="GO:0000272">
    <property type="term" value="P:polysaccharide catabolic process"/>
    <property type="evidence" value="ECO:0007669"/>
    <property type="project" value="UniProtKB-KW"/>
</dbReference>
<dbReference type="GO" id="GO:0006032">
    <property type="term" value="P:chitin catabolic process"/>
    <property type="evidence" value="ECO:0007669"/>
    <property type="project" value="UniProtKB-KW"/>
</dbReference>
<dbReference type="OrthoDB" id="76388at2759"/>
<feature type="domain" description="GH18" evidence="13">
    <location>
        <begin position="26"/>
        <end position="391"/>
    </location>
</feature>
<dbReference type="GO" id="GO:0008061">
    <property type="term" value="F:chitin binding"/>
    <property type="evidence" value="ECO:0007669"/>
    <property type="project" value="InterPro"/>
</dbReference>
<accession>A0A484G5H6</accession>
<evidence type="ECO:0000256" key="7">
    <source>
        <dbReference type="ARBA" id="ARBA00022801"/>
    </source>
</evidence>
<dbReference type="SMART" id="SM00636">
    <property type="entry name" value="Glyco_18"/>
    <property type="match status" value="1"/>
</dbReference>
<dbReference type="SUPFAM" id="SSF51445">
    <property type="entry name" value="(Trans)glycosidases"/>
    <property type="match status" value="1"/>
</dbReference>
<keyword evidence="8" id="KW-0146">Chitin degradation</keyword>
<evidence type="ECO:0000256" key="9">
    <source>
        <dbReference type="ARBA" id="ARBA00023277"/>
    </source>
</evidence>
<evidence type="ECO:0000259" key="13">
    <source>
        <dbReference type="PROSITE" id="PS51910"/>
    </source>
</evidence>
<dbReference type="GO" id="GO:0008843">
    <property type="term" value="F:endochitinase activity"/>
    <property type="evidence" value="ECO:0007669"/>
    <property type="project" value="UniProtKB-EC"/>
</dbReference>
<gene>
    <name evidence="14" type="ORF">Cob_v001675</name>
</gene>
<dbReference type="PROSITE" id="PS51910">
    <property type="entry name" value="GH18_2"/>
    <property type="match status" value="1"/>
</dbReference>
<keyword evidence="5" id="KW-0964">Secreted</keyword>
<dbReference type="Proteomes" id="UP000014480">
    <property type="component" value="Unassembled WGS sequence"/>
</dbReference>
<keyword evidence="11" id="KW-0624">Polysaccharide degradation</keyword>
<evidence type="ECO:0000256" key="8">
    <source>
        <dbReference type="ARBA" id="ARBA00023024"/>
    </source>
</evidence>
<dbReference type="Gene3D" id="3.10.50.10">
    <property type="match status" value="1"/>
</dbReference>
<dbReference type="PROSITE" id="PS01095">
    <property type="entry name" value="GH18_1"/>
    <property type="match status" value="1"/>
</dbReference>
<dbReference type="InterPro" id="IPR017853">
    <property type="entry name" value="GH"/>
</dbReference>
<reference evidence="15" key="1">
    <citation type="journal article" date="2013" name="New Phytol.">
        <title>Comparative genomic and transcriptomic analyses reveal the hemibiotrophic stage shift of Colletotrichum fungi.</title>
        <authorList>
            <person name="Gan P."/>
            <person name="Ikeda K."/>
            <person name="Irieda H."/>
            <person name="Narusaka M."/>
            <person name="O'Connell R.J."/>
            <person name="Narusaka Y."/>
            <person name="Takano Y."/>
            <person name="Kubo Y."/>
            <person name="Shirasu K."/>
        </authorList>
    </citation>
    <scope>NUCLEOTIDE SEQUENCE [LARGE SCALE GENOMIC DNA]</scope>
    <source>
        <strain evidence="15">104-T / ATCC 96160 / CBS 514.97 / LARS 414 / MAFF 240422</strain>
    </source>
</reference>
<evidence type="ECO:0000256" key="2">
    <source>
        <dbReference type="ARBA" id="ARBA00004613"/>
    </source>
</evidence>
<dbReference type="PANTHER" id="PTHR11177">
    <property type="entry name" value="CHITINASE"/>
    <property type="match status" value="1"/>
</dbReference>
<dbReference type="AlphaFoldDB" id="A0A484G5H6"/>
<evidence type="ECO:0000256" key="1">
    <source>
        <dbReference type="ARBA" id="ARBA00000822"/>
    </source>
</evidence>
<dbReference type="FunFam" id="3.10.50.10:FF:000005">
    <property type="entry name" value="Endochitinase B1"/>
    <property type="match status" value="1"/>
</dbReference>
<name>A0A484G5H6_COLOR</name>
<dbReference type="InterPro" id="IPR001579">
    <property type="entry name" value="Glyco_hydro_18_chit_AS"/>
</dbReference>
<comment type="caution">
    <text evidence="14">The sequence shown here is derived from an EMBL/GenBank/DDBJ whole genome shotgun (WGS) entry which is preliminary data.</text>
</comment>
<keyword evidence="7 12" id="KW-0378">Hydrolase</keyword>
<keyword evidence="10 12" id="KW-0326">Glycosidase</keyword>
<dbReference type="InterPro" id="IPR029070">
    <property type="entry name" value="Chitinase_insertion_sf"/>
</dbReference>
<keyword evidence="15" id="KW-1185">Reference proteome</keyword>
<evidence type="ECO:0000256" key="11">
    <source>
        <dbReference type="ARBA" id="ARBA00023326"/>
    </source>
</evidence>
<dbReference type="InterPro" id="IPR050314">
    <property type="entry name" value="Glycosyl_Hydrlase_18"/>
</dbReference>
<evidence type="ECO:0000256" key="10">
    <source>
        <dbReference type="ARBA" id="ARBA00023295"/>
    </source>
</evidence>
<dbReference type="CDD" id="cd06548">
    <property type="entry name" value="GH18_chitinase"/>
    <property type="match status" value="1"/>
</dbReference>
<dbReference type="EMBL" id="AMCV02000002">
    <property type="protein sequence ID" value="TDZ25074.1"/>
    <property type="molecule type" value="Genomic_DNA"/>
</dbReference>
<dbReference type="InterPro" id="IPR001223">
    <property type="entry name" value="Glyco_hydro18_cat"/>
</dbReference>
<dbReference type="STRING" id="1213857.A0A484G5H6"/>
<comment type="catalytic activity">
    <reaction evidence="1">
        <text>Random endo-hydrolysis of N-acetyl-beta-D-glucosaminide (1-&gt;4)-beta-linkages in chitin and chitodextrins.</text>
        <dbReference type="EC" id="3.2.1.14"/>
    </reaction>
</comment>
<dbReference type="InterPro" id="IPR011583">
    <property type="entry name" value="Chitinase_II/V-like_cat"/>
</dbReference>
<sequence length="416" mass="44391">MTAPALPAAALAASTTDVTKRGLAGYTNAVYFVNWGVYSRQYHAYNLPGSQLTNVLYAFMNVRDSGEVYTTDAYSDTQLHYPGDSWNDVGNNAYGSVKQLFLQKKANRRLKVMLSIGGWTYSQNPNFASAASTDATRKLFAKSSVAIMKDYGFDGIDVDWEYPKTATEAADFVLLLQAVRAELDAYANAHAPGYRFLLTIASPAGKPQYSVLDLKGIADAVDAVNLMAYDYAGSWDAVSGHQANLHPSRDNPRSTPFSTAAAVRDYLAAGVPAAKLVLGMPLYGRSFQRTAGPGQPFEGVGSGSHEAGVWDYKALPRAGAGVVYDARVVASYSYDAGARELVSYDTPDCVRDKVGYAVGNGLGGSMFWEASGDRTDGESLIAASYAALGGPDGVDGSENLLGYPDSQYDNIRSGMA</sequence>
<evidence type="ECO:0000313" key="14">
    <source>
        <dbReference type="EMBL" id="TDZ25074.1"/>
    </source>
</evidence>
<evidence type="ECO:0000256" key="3">
    <source>
        <dbReference type="ARBA" id="ARBA00008682"/>
    </source>
</evidence>
<dbReference type="Pfam" id="PF00704">
    <property type="entry name" value="Glyco_hydro_18"/>
    <property type="match status" value="1"/>
</dbReference>
<dbReference type="FunFam" id="3.20.20.80:FF:000075">
    <property type="entry name" value="Sporulation-specific chitinase"/>
    <property type="match status" value="1"/>
</dbReference>
<organism evidence="14 15">
    <name type="scientific">Colletotrichum orbiculare (strain 104-T / ATCC 96160 / CBS 514.97 / LARS 414 / MAFF 240422)</name>
    <name type="common">Cucumber anthracnose fungus</name>
    <name type="synonym">Colletotrichum lagenarium</name>
    <dbReference type="NCBI Taxonomy" id="1213857"/>
    <lineage>
        <taxon>Eukaryota</taxon>
        <taxon>Fungi</taxon>
        <taxon>Dikarya</taxon>
        <taxon>Ascomycota</taxon>
        <taxon>Pezizomycotina</taxon>
        <taxon>Sordariomycetes</taxon>
        <taxon>Hypocreomycetidae</taxon>
        <taxon>Glomerellales</taxon>
        <taxon>Glomerellaceae</taxon>
        <taxon>Colletotrichum</taxon>
        <taxon>Colletotrichum orbiculare species complex</taxon>
    </lineage>
</organism>
<evidence type="ECO:0000256" key="5">
    <source>
        <dbReference type="ARBA" id="ARBA00022525"/>
    </source>
</evidence>
<keyword evidence="6" id="KW-0732">Signal</keyword>